<gene>
    <name evidence="11" type="ordered locus">CTC_02520</name>
</gene>
<evidence type="ECO:0000256" key="2">
    <source>
        <dbReference type="ARBA" id="ARBA00022448"/>
    </source>
</evidence>
<dbReference type="GO" id="GO:0005886">
    <property type="term" value="C:plasma membrane"/>
    <property type="evidence" value="ECO:0007669"/>
    <property type="project" value="UniProtKB-SubCell"/>
</dbReference>
<dbReference type="GO" id="GO:0015297">
    <property type="term" value="F:antiporter activity"/>
    <property type="evidence" value="ECO:0007669"/>
    <property type="project" value="UniProtKB-KW"/>
</dbReference>
<feature type="transmembrane region" description="Helical" evidence="9">
    <location>
        <begin position="411"/>
        <end position="430"/>
    </location>
</feature>
<sequence>MGGYKYMKSKLQGNAMALLPLLVFILLYTSMAIIAKDFYSISVIVPFLISAIIAVGMNRKETLSKKIEVFCKGAGNSEIILMCVIFILAGAFAEVAKDMGAVESTVNLGLNILPSNILISGIFIIACFIALSIGTSVGTIVALSPMAVGIADKTNISVALVLGAVVGGAMFGDNLSMISDTTIAATRTQGCELKDKFKANFFIVLPAAIITAIIFALITGGTHGVLGQSYDYNIIKVLPYLLVLIAALAGVNVLLILAGGLFFSSTIGLAYGAFDIVGLCKSISNGISGMSELIIVSLIIAGVVELIKFNGGIDFLLSFIRGKVKSKKGAEFSIAILVTIVDICTANNTIAIVTAGPLAKDISKEYNIEPQKSASLLDTFSCFSQGVIPYGAQLLAASTLAGVSPFSIMKYLYYPYLMVIFALLSIILGLPRFKTMNLKL</sequence>
<feature type="domain" description="Na+/H+ antiporter NhaC-like C-terminal" evidence="10">
    <location>
        <begin position="26"/>
        <end position="217"/>
    </location>
</feature>
<keyword evidence="12" id="KW-1185">Reference proteome</keyword>
<reference evidence="11 12" key="1">
    <citation type="journal article" date="2003" name="Proc. Natl. Acad. Sci. U.S.A.">
        <title>The genome sequence of Clostridium tetani, the causative agent of tetanus disease.</title>
        <authorList>
            <person name="Brueggemann H."/>
            <person name="Baumer S."/>
            <person name="Fricke W.F."/>
            <person name="Wiezer A."/>
            <person name="Liesegang H."/>
            <person name="Decker I."/>
            <person name="Herzberg C."/>
            <person name="Martinez-Arias R."/>
            <person name="Merkl R."/>
            <person name="Henne A."/>
            <person name="Gottschalk G."/>
        </authorList>
    </citation>
    <scope>NUCLEOTIDE SEQUENCE [LARGE SCALE GENOMIC DNA]</scope>
    <source>
        <strain evidence="12">Massachusetts / E88</strain>
    </source>
</reference>
<evidence type="ECO:0000256" key="4">
    <source>
        <dbReference type="ARBA" id="ARBA00022475"/>
    </source>
</evidence>
<evidence type="ECO:0000256" key="9">
    <source>
        <dbReference type="SAM" id="Phobius"/>
    </source>
</evidence>
<evidence type="ECO:0000256" key="5">
    <source>
        <dbReference type="ARBA" id="ARBA00022692"/>
    </source>
</evidence>
<dbReference type="AlphaFoldDB" id="Q890W5"/>
<protein>
    <submittedName>
        <fullName evidence="11">Na+/H+ antiporter</fullName>
    </submittedName>
</protein>
<evidence type="ECO:0000256" key="6">
    <source>
        <dbReference type="ARBA" id="ARBA00022989"/>
    </source>
</evidence>
<dbReference type="Pfam" id="PF03553">
    <property type="entry name" value="Na_H_antiporter"/>
    <property type="match status" value="2"/>
</dbReference>
<comment type="subcellular location">
    <subcellularLocation>
        <location evidence="1">Cell membrane</location>
        <topology evidence="1">Multi-pass membrane protein</topology>
    </subcellularLocation>
</comment>
<dbReference type="InterPro" id="IPR052180">
    <property type="entry name" value="NhaC_Na-H+_Antiporter"/>
</dbReference>
<feature type="transmembrane region" description="Helical" evidence="9">
    <location>
        <begin position="117"/>
        <end position="143"/>
    </location>
</feature>
<dbReference type="Proteomes" id="UP000001412">
    <property type="component" value="Chromosome"/>
</dbReference>
<feature type="transmembrane region" description="Helical" evidence="9">
    <location>
        <begin position="238"/>
        <end position="263"/>
    </location>
</feature>
<dbReference type="InterPro" id="IPR018461">
    <property type="entry name" value="Na/H_Antiport_NhaC-like_C"/>
</dbReference>
<feature type="transmembrane region" description="Helical" evidence="9">
    <location>
        <begin position="155"/>
        <end position="172"/>
    </location>
</feature>
<dbReference type="PANTHER" id="PTHR33451:SF5">
    <property type="entry name" value="NA+_H+ ANTIPORTER"/>
    <property type="match status" value="1"/>
</dbReference>
<keyword evidence="2" id="KW-0813">Transport</keyword>
<dbReference type="STRING" id="212717.CTC_02520"/>
<feature type="transmembrane region" description="Helical" evidence="9">
    <location>
        <begin position="332"/>
        <end position="355"/>
    </location>
</feature>
<evidence type="ECO:0000256" key="3">
    <source>
        <dbReference type="ARBA" id="ARBA00022449"/>
    </source>
</evidence>
<proteinExistence type="inferred from homology"/>
<evidence type="ECO:0000256" key="7">
    <source>
        <dbReference type="ARBA" id="ARBA00023136"/>
    </source>
</evidence>
<dbReference type="KEGG" id="ctc:CTC_02520"/>
<evidence type="ECO:0000256" key="8">
    <source>
        <dbReference type="ARBA" id="ARBA00038435"/>
    </source>
</evidence>
<keyword evidence="6 9" id="KW-1133">Transmembrane helix</keyword>
<dbReference type="HOGENOM" id="CLU_043525_0_0_9"/>
<feature type="domain" description="Na+/H+ antiporter NhaC-like C-terminal" evidence="10">
    <location>
        <begin position="245"/>
        <end position="429"/>
    </location>
</feature>
<keyword evidence="4" id="KW-1003">Cell membrane</keyword>
<evidence type="ECO:0000256" key="1">
    <source>
        <dbReference type="ARBA" id="ARBA00004651"/>
    </source>
</evidence>
<dbReference type="PANTHER" id="PTHR33451">
    <property type="entry name" value="MALATE-2H(+)/NA(+)-LACTATE ANTIPORTER"/>
    <property type="match status" value="1"/>
</dbReference>
<feature type="transmembrane region" description="Helical" evidence="9">
    <location>
        <begin position="79"/>
        <end position="97"/>
    </location>
</feature>
<feature type="transmembrane region" description="Helical" evidence="9">
    <location>
        <begin position="201"/>
        <end position="226"/>
    </location>
</feature>
<evidence type="ECO:0000259" key="10">
    <source>
        <dbReference type="Pfam" id="PF03553"/>
    </source>
</evidence>
<evidence type="ECO:0000313" key="12">
    <source>
        <dbReference type="Proteomes" id="UP000001412"/>
    </source>
</evidence>
<accession>Q890W5</accession>
<evidence type="ECO:0000313" key="11">
    <source>
        <dbReference type="EMBL" id="AAO36980.1"/>
    </source>
</evidence>
<keyword evidence="3" id="KW-0050">Antiport</keyword>
<keyword evidence="5 9" id="KW-0812">Transmembrane</keyword>
<organism evidence="11 12">
    <name type="scientific">Clostridium tetani (strain Massachusetts / E88)</name>
    <dbReference type="NCBI Taxonomy" id="212717"/>
    <lineage>
        <taxon>Bacteria</taxon>
        <taxon>Bacillati</taxon>
        <taxon>Bacillota</taxon>
        <taxon>Clostridia</taxon>
        <taxon>Eubacteriales</taxon>
        <taxon>Clostridiaceae</taxon>
        <taxon>Clostridium</taxon>
    </lineage>
</organism>
<name>Q890W5_CLOTE</name>
<keyword evidence="7 9" id="KW-0472">Membrane</keyword>
<comment type="similarity">
    <text evidence="8">Belongs to the NhaC Na(+)/H(+) (TC 2.A.35) antiporter family.</text>
</comment>
<feature type="transmembrane region" description="Helical" evidence="9">
    <location>
        <begin position="42"/>
        <end position="58"/>
    </location>
</feature>
<dbReference type="EMBL" id="AE015927">
    <property type="protein sequence ID" value="AAO36980.1"/>
    <property type="molecule type" value="Genomic_DNA"/>
</dbReference>
<feature type="transmembrane region" description="Helical" evidence="9">
    <location>
        <begin position="293"/>
        <end position="320"/>
    </location>
</feature>